<dbReference type="PANTHER" id="PTHR12993:SF11">
    <property type="entry name" value="N-ACETYLGLUCOSAMINYL-PHOSPHATIDYLINOSITOL DE-N-ACETYLASE"/>
    <property type="match status" value="1"/>
</dbReference>
<proteinExistence type="predicted"/>
<protein>
    <submittedName>
        <fullName evidence="1">N-acetylglucosaminyl deacetylase, LmbE family</fullName>
    </submittedName>
</protein>
<evidence type="ECO:0000313" key="2">
    <source>
        <dbReference type="Proteomes" id="UP000183805"/>
    </source>
</evidence>
<dbReference type="EMBL" id="FPAZ01000003">
    <property type="protein sequence ID" value="SFT49191.1"/>
    <property type="molecule type" value="Genomic_DNA"/>
</dbReference>
<evidence type="ECO:0000313" key="1">
    <source>
        <dbReference type="EMBL" id="SFT49191.1"/>
    </source>
</evidence>
<dbReference type="InterPro" id="IPR024078">
    <property type="entry name" value="LmbE-like_dom_sf"/>
</dbReference>
<dbReference type="Pfam" id="PF02585">
    <property type="entry name" value="PIG-L"/>
    <property type="match status" value="1"/>
</dbReference>
<dbReference type="RefSeq" id="WP_074988688.1">
    <property type="nucleotide sequence ID" value="NZ_FPAZ01000003.1"/>
</dbReference>
<dbReference type="Proteomes" id="UP000183805">
    <property type="component" value="Unassembled WGS sequence"/>
</dbReference>
<dbReference type="SUPFAM" id="SSF102588">
    <property type="entry name" value="LmbE-like"/>
    <property type="match status" value="1"/>
</dbReference>
<reference evidence="1 2" key="1">
    <citation type="submission" date="2016-10" db="EMBL/GenBank/DDBJ databases">
        <authorList>
            <person name="Varghese N."/>
            <person name="Submissions S."/>
        </authorList>
    </citation>
    <scope>NUCLEOTIDE SEQUENCE [LARGE SCALE GENOMIC DNA]</scope>
    <source>
        <strain evidence="1 2">CGMCC 1.8499</strain>
    </source>
</reference>
<comment type="caution">
    <text evidence="1">The sequence shown here is derived from an EMBL/GenBank/DDBJ whole genome shotgun (WGS) entry which is preliminary data.</text>
</comment>
<accession>A0ABY1GFX9</accession>
<sequence length="225" mass="25221">MIQNNQVLIIAAHPDDEALGCAGTIAKHIAEGDIVSILFMTNGVSSRGGFDKNDEIVRASAMEKAISTLGVKNSQFFNFPDNQMDSVPLLEIVKAIETAIIQYKPSIIYTHFAYDLNIDHQLTHQAVMTACRPVKGCSVKKILSFEILSSTEWKSTCHPDFKAQYIVDITKFWNKKLQALDCYQEELRNFPHSRSLRCIEALATLRGASHGFEKAEAFQVERILN</sequence>
<dbReference type="PANTHER" id="PTHR12993">
    <property type="entry name" value="N-ACETYLGLUCOSAMINYL-PHOSPHATIDYLINOSITOL DE-N-ACETYLASE-RELATED"/>
    <property type="match status" value="1"/>
</dbReference>
<dbReference type="Gene3D" id="3.40.50.10320">
    <property type="entry name" value="LmbE-like"/>
    <property type="match status" value="1"/>
</dbReference>
<organism evidence="1 2">
    <name type="scientific">Pseudoalteromonas lipolytica</name>
    <dbReference type="NCBI Taxonomy" id="570156"/>
    <lineage>
        <taxon>Bacteria</taxon>
        <taxon>Pseudomonadati</taxon>
        <taxon>Pseudomonadota</taxon>
        <taxon>Gammaproteobacteria</taxon>
        <taxon>Alteromonadales</taxon>
        <taxon>Pseudoalteromonadaceae</taxon>
        <taxon>Pseudoalteromonas</taxon>
    </lineage>
</organism>
<name>A0ABY1GFX9_9GAMM</name>
<keyword evidence="2" id="KW-1185">Reference proteome</keyword>
<gene>
    <name evidence="1" type="ORF">SAMN04487854_103285</name>
</gene>
<dbReference type="InterPro" id="IPR003737">
    <property type="entry name" value="GlcNAc_PI_deacetylase-related"/>
</dbReference>